<dbReference type="GeneID" id="61168312"/>
<dbReference type="GO" id="GO:0016740">
    <property type="term" value="F:transferase activity"/>
    <property type="evidence" value="ECO:0007669"/>
    <property type="project" value="UniProtKB-KW"/>
</dbReference>
<evidence type="ECO:0000313" key="4">
    <source>
        <dbReference type="Proteomes" id="UP000582487"/>
    </source>
</evidence>
<dbReference type="InterPro" id="IPR014942">
    <property type="entry name" value="AbiEii"/>
</dbReference>
<dbReference type="EMBL" id="JABCUV010000003">
    <property type="protein sequence ID" value="NMW92797.1"/>
    <property type="molecule type" value="Genomic_DNA"/>
</dbReference>
<evidence type="ECO:0000313" key="2">
    <source>
        <dbReference type="EMBL" id="STO17056.1"/>
    </source>
</evidence>
<dbReference type="Gene3D" id="3.30.460.40">
    <property type="match status" value="1"/>
</dbReference>
<dbReference type="Proteomes" id="UP000582487">
    <property type="component" value="Unassembled WGS sequence"/>
</dbReference>
<comment type="caution">
    <text evidence="1">The sequence shown here is derived from an EMBL/GenBank/DDBJ whole genome shotgun (WGS) entry which is preliminary data.</text>
</comment>
<dbReference type="Proteomes" id="UP000255284">
    <property type="component" value="Unassembled WGS sequence"/>
</dbReference>
<dbReference type="RefSeq" id="WP_004016518.1">
    <property type="nucleotide sequence ID" value="NZ_JABCUT010000017.1"/>
</dbReference>
<proteinExistence type="predicted"/>
<protein>
    <submittedName>
        <fullName evidence="1">Nucleotidyl transferase AbiEii/AbiGii toxin family protein</fullName>
    </submittedName>
    <submittedName>
        <fullName evidence="2">Nucleotidyl transferase of uncharacterized function (DUF1814)</fullName>
    </submittedName>
</protein>
<evidence type="ECO:0000313" key="3">
    <source>
        <dbReference type="Proteomes" id="UP000255284"/>
    </source>
</evidence>
<dbReference type="AlphaFoldDB" id="A0A848RLF2"/>
<evidence type="ECO:0000313" key="1">
    <source>
        <dbReference type="EMBL" id="NMW92797.1"/>
    </source>
</evidence>
<organism evidence="1 4">
    <name type="scientific">Mobiluncus mulieris</name>
    <dbReference type="NCBI Taxonomy" id="2052"/>
    <lineage>
        <taxon>Bacteria</taxon>
        <taxon>Bacillati</taxon>
        <taxon>Actinomycetota</taxon>
        <taxon>Actinomycetes</taxon>
        <taxon>Actinomycetales</taxon>
        <taxon>Actinomycetaceae</taxon>
        <taxon>Mobiluncus</taxon>
    </lineage>
</organism>
<accession>A0A848RLF2</accession>
<gene>
    <name evidence="1" type="ORF">HHJ74_03630</name>
    <name evidence="2" type="ORF">NCTC11819_01639</name>
</gene>
<dbReference type="Pfam" id="PF08843">
    <property type="entry name" value="AbiEii"/>
    <property type="match status" value="1"/>
</dbReference>
<keyword evidence="1" id="KW-0808">Transferase</keyword>
<reference evidence="1 4" key="2">
    <citation type="submission" date="2020-04" db="EMBL/GenBank/DDBJ databases">
        <title>Antimicrobial susceptibility and clonality of vaginal-derived multi-drug resistant Mobiluncus isolates in China.</title>
        <authorList>
            <person name="Zhang X."/>
        </authorList>
    </citation>
    <scope>NUCLEOTIDE SEQUENCE [LARGE SCALE GENOMIC DNA]</scope>
    <source>
        <strain evidence="1 4">7</strain>
    </source>
</reference>
<name>A0A848RLF2_9ACTO</name>
<sequence length="298" mass="33303">MYSSPKALEMAVKEAAIKSPLATSRAIAGFYFHRLLYRVFSEPDTSFVLKGGLGMLARTINARATRDIDLATDNLDIEDAVAELRRLAAKNAGDFVTFRFIGVNPIKGDDEYRDGYTLTFEAILGAKMIQRVSVDLVSDEISIGEPDWVKPADRIEVGGIEVCDYPVYPAERGVADKVCAIRERHADRPSTRVKDLLDIAVYALTEEFEAENLRTAILRETAARHIVLGREFELPLEWGQQQAEQYVKLAAKTNLPETISTIEKALELVKQFLNPIIAGDTVSHWNHAQRAWAQSTHK</sequence>
<dbReference type="EMBL" id="UGGQ01000006">
    <property type="protein sequence ID" value="STO17056.1"/>
    <property type="molecule type" value="Genomic_DNA"/>
</dbReference>
<reference evidence="2 3" key="1">
    <citation type="submission" date="2018-06" db="EMBL/GenBank/DDBJ databases">
        <authorList>
            <consortium name="Pathogen Informatics"/>
            <person name="Doyle S."/>
        </authorList>
    </citation>
    <scope>NUCLEOTIDE SEQUENCE [LARGE SCALE GENOMIC DNA]</scope>
    <source>
        <strain evidence="2 3">NCTC11819</strain>
    </source>
</reference>